<evidence type="ECO:0000313" key="8">
    <source>
        <dbReference type="EMBL" id="MCU4752682.1"/>
    </source>
</evidence>
<dbReference type="InterPro" id="IPR011013">
    <property type="entry name" value="Gal_mutarotase_sf_dom"/>
</dbReference>
<dbReference type="GO" id="GO:0005975">
    <property type="term" value="P:carbohydrate metabolic process"/>
    <property type="evidence" value="ECO:0007669"/>
    <property type="project" value="InterPro"/>
</dbReference>
<evidence type="ECO:0000259" key="7">
    <source>
        <dbReference type="Pfam" id="PF25978"/>
    </source>
</evidence>
<dbReference type="Pfam" id="PF00723">
    <property type="entry name" value="Glyco_hydro_15"/>
    <property type="match status" value="2"/>
</dbReference>
<dbReference type="EMBL" id="JAOPJZ010000009">
    <property type="protein sequence ID" value="MCU4752682.1"/>
    <property type="molecule type" value="Genomic_DNA"/>
</dbReference>
<dbReference type="Gene3D" id="2.60.40.10">
    <property type="entry name" value="Immunoglobulins"/>
    <property type="match status" value="1"/>
</dbReference>
<dbReference type="InterPro" id="IPR008928">
    <property type="entry name" value="6-hairpin_glycosidase_sf"/>
</dbReference>
<evidence type="ECO:0000256" key="2">
    <source>
        <dbReference type="ARBA" id="ARBA00022801"/>
    </source>
</evidence>
<evidence type="ECO:0000256" key="4">
    <source>
        <dbReference type="SAM" id="MobiDB-lite"/>
    </source>
</evidence>
<feature type="compositionally biased region" description="Polar residues" evidence="4">
    <location>
        <begin position="1420"/>
        <end position="1431"/>
    </location>
</feature>
<accession>A0AAP3E7A0</accession>
<comment type="caution">
    <text evidence="8">The sequence shown here is derived from an EMBL/GenBank/DDBJ whole genome shotgun (WGS) entry which is preliminary data.</text>
</comment>
<comment type="similarity">
    <text evidence="1">Belongs to the glycosyl hydrolase 15 family.</text>
</comment>
<dbReference type="Gene3D" id="1.50.10.10">
    <property type="match status" value="2"/>
</dbReference>
<reference evidence="8 9" key="1">
    <citation type="submission" date="2022-09" db="EMBL/GenBank/DDBJ databases">
        <title>Enrichment on poylsaccharides allowed isolation of novel metabolic and taxonomic groups of Haloarchaea.</title>
        <authorList>
            <person name="Sorokin D.Y."/>
            <person name="Elcheninov A.G."/>
            <person name="Khizhniak T.V."/>
            <person name="Kolganova T.V."/>
            <person name="Kublanov I.V."/>
        </authorList>
    </citation>
    <scope>NUCLEOTIDE SEQUENCE [LARGE SCALE GENOMIC DNA]</scope>
    <source>
        <strain evidence="8 9">AArc-curdl1</strain>
    </source>
</reference>
<feature type="domain" description="Glucodextranase N-terminal" evidence="6">
    <location>
        <begin position="676"/>
        <end position="971"/>
    </location>
</feature>
<dbReference type="Proteomes" id="UP001321047">
    <property type="component" value="Unassembled WGS sequence"/>
</dbReference>
<dbReference type="InterPro" id="IPR015220">
    <property type="entry name" value="Glucodextranase_N"/>
</dbReference>
<dbReference type="GO" id="GO:0004553">
    <property type="term" value="F:hydrolase activity, hydrolyzing O-glycosyl compounds"/>
    <property type="evidence" value="ECO:0007669"/>
    <property type="project" value="UniProtKB-ARBA"/>
</dbReference>
<dbReference type="InterPro" id="IPR058310">
    <property type="entry name" value="DUF7997"/>
</dbReference>
<dbReference type="PANTHER" id="PTHR31616">
    <property type="entry name" value="TREHALASE"/>
    <property type="match status" value="1"/>
</dbReference>
<feature type="domain" description="GH15-like" evidence="5">
    <location>
        <begin position="303"/>
        <end position="656"/>
    </location>
</feature>
<dbReference type="Pfam" id="PF09137">
    <property type="entry name" value="Glucodextran_N"/>
    <property type="match status" value="1"/>
</dbReference>
<evidence type="ECO:0000259" key="5">
    <source>
        <dbReference type="Pfam" id="PF00723"/>
    </source>
</evidence>
<evidence type="ECO:0000256" key="1">
    <source>
        <dbReference type="ARBA" id="ARBA00006188"/>
    </source>
</evidence>
<dbReference type="SUPFAM" id="SSF48208">
    <property type="entry name" value="Six-hairpin glycosidases"/>
    <property type="match status" value="2"/>
</dbReference>
<dbReference type="Pfam" id="PF25978">
    <property type="entry name" value="DUF7997"/>
    <property type="match status" value="1"/>
</dbReference>
<name>A0AAP3E7A0_9EURY</name>
<organism evidence="8 9">
    <name type="scientific">Natronosalvus hydrolyticus</name>
    <dbReference type="NCBI Taxonomy" id="2979988"/>
    <lineage>
        <taxon>Archaea</taxon>
        <taxon>Methanobacteriati</taxon>
        <taxon>Methanobacteriota</taxon>
        <taxon>Stenosarchaea group</taxon>
        <taxon>Halobacteria</taxon>
        <taxon>Halobacteriales</taxon>
        <taxon>Natrialbaceae</taxon>
        <taxon>Natronosalvus</taxon>
    </lineage>
</organism>
<dbReference type="InterPro" id="IPR011613">
    <property type="entry name" value="GH15-like"/>
</dbReference>
<evidence type="ECO:0000256" key="3">
    <source>
        <dbReference type="ARBA" id="ARBA00023295"/>
    </source>
</evidence>
<keyword evidence="3" id="KW-0326">Glycosidase</keyword>
<sequence>MVMHTSINEYKTELANEDPHPGERRSTNGLFTGDAGRLVYVDRNGPIRDYSSSMLDKNGIERSRLGIKSAEGVHWFDELETTRQAYHGETTLVVTEHRGPSFSVHQYDYTLEGAHLTHVEFRGDVPERASLIAAMTFAPDRQDRGTGQLKHGDVVEVFHDAEHDYVTASTGLERVVGQSREDFAALLSDEPMAYPSEDDSNDALSDTVVVTAPLDDEGDLSHTTLVSLIADHDDVSRSDALAHVRGFADHYPTDTQLRIHASSNREFDVPSVPHRDVIRRDLQTLSLLTAPTGARIKGPEYDPYHMYSGGYGYTWFRDDATIATNLLALENTLDIDLGDAHQRSAAFYERTQLPDGTWPQRVWAYNGSLAPGWANDRITGSGAEFQADATASVLAFLARYLRLGSPEPGQDVTLEATLERAFDALVDLLGDDGLPVTCQSLWEDEVGRFTQTAATFLEAFAAVARAPVETELAERAEEQATALYEAIDSRWLEAGYYARAAGDDRHDVGTLALVSAHRAYAAAVDPVDEQRLVRLVEHVDVTVEGLTRDPDGSAVTGLARYEGDHWRRGEQGSEKVWPLASTWVANASAELGVLLADADHEGADAAFERARTHLESVLPDGPLTAAGGFVPEQCFDDGTPDSATPLGWAHGLRLSTIATLTAADALETDALSASISGPGAHATWTTGETYGIGTACDHGSADPSRVWFTLTEGAMSEPRFPRVDLMNLRTVDFLVVDADADSTYTARTHNEYRTDDAVDTIQRRTEMVGTEGPVYRQRITETGGDHEWELVVEYVADPEAESIVLDVGFTARDGNRYDVYVVGDAALSGYMDGTAASVQSVEDGYAVVGSDRGTADDPAVVDESGDSYQVAAALASRRGFDWATVEQAGSEPLENLFTDGAATQGNASIDSGHAVLVGRLGNGVGSLADVVALGFAEEGDTDRALEQSSDSLESSYVDVRERYLEGWQAYLDRFEAPRSVADNPALRDQYRAALMVLKAVEDKTFAGAGIASPCVPWGEAVDATEPQDFGYNFAWARDLYQVFSALRAVGDVESAIDSLEYIYNYQQRVNGFLPQNTYLDGRTRWGGEQLDNIAFPSVMAYQLADHHGVEFDEVSYDYGNVHGSVEYLLRSGPHSGQERWEEEAGFSPSTIAAEIAGLACAAPLADEAGERAHALTYLAHADAWRLGVDDWCATTTGTARHDRTPYYVRVTRNGNPESGTYRELANNGPTLDERDIIDAGFLELVRLGIRSPDETVIRNSLAVVDEEIRVETPQGPAWYRYNGDGYGELGETEPEEGGPWQVDANGSGRLWPIFTGERAEYELLTADGESPQHLLETMQRFANDGRMIPEQVWDRGYPTDYGWEFGEGTGAATPLAWSMAQYVRLAHGIDAGEPVETPSFIRERYRNGAPAGPSLEITDVTDSSETDTQGSEDQRDDESQSVTIAGETDGDEVVVWTPDGYAATAVETGAFEVTVSLEHGSTEARVVAANEAETLAEVGTTLEPIDLEAW</sequence>
<keyword evidence="9" id="KW-1185">Reference proteome</keyword>
<protein>
    <submittedName>
        <fullName evidence="8">Glycoside hydrolase family 15 protein</fullName>
    </submittedName>
</protein>
<dbReference type="InterPro" id="IPR014718">
    <property type="entry name" value="GH-type_carb-bd"/>
</dbReference>
<dbReference type="PANTHER" id="PTHR31616:SF0">
    <property type="entry name" value="GLUCAN 1,4-ALPHA-GLUCOSIDASE"/>
    <property type="match status" value="1"/>
</dbReference>
<dbReference type="InterPro" id="IPR012341">
    <property type="entry name" value="6hp_glycosidase-like_sf"/>
</dbReference>
<gene>
    <name evidence="8" type="ORF">OB919_11970</name>
</gene>
<dbReference type="GO" id="GO:0030246">
    <property type="term" value="F:carbohydrate binding"/>
    <property type="evidence" value="ECO:0007669"/>
    <property type="project" value="InterPro"/>
</dbReference>
<evidence type="ECO:0000313" key="9">
    <source>
        <dbReference type="Proteomes" id="UP001321047"/>
    </source>
</evidence>
<feature type="domain" description="DUF7997" evidence="7">
    <location>
        <begin position="1"/>
        <end position="239"/>
    </location>
</feature>
<evidence type="ECO:0000259" key="6">
    <source>
        <dbReference type="Pfam" id="PF09137"/>
    </source>
</evidence>
<dbReference type="InterPro" id="IPR046966">
    <property type="entry name" value="Glucoamylase_active_site"/>
</dbReference>
<dbReference type="SUPFAM" id="SSF74650">
    <property type="entry name" value="Galactose mutarotase-like"/>
    <property type="match status" value="1"/>
</dbReference>
<dbReference type="Gene3D" id="2.70.98.10">
    <property type="match status" value="1"/>
</dbReference>
<dbReference type="InterPro" id="IPR013783">
    <property type="entry name" value="Ig-like_fold"/>
</dbReference>
<feature type="region of interest" description="Disordered" evidence="4">
    <location>
        <begin position="1405"/>
        <end position="1449"/>
    </location>
</feature>
<feature type="domain" description="GH15-like" evidence="5">
    <location>
        <begin position="988"/>
        <end position="1386"/>
    </location>
</feature>
<dbReference type="PROSITE" id="PS00820">
    <property type="entry name" value="GLUCOAMYLASE"/>
    <property type="match status" value="1"/>
</dbReference>
<proteinExistence type="inferred from homology"/>
<keyword evidence="2 8" id="KW-0378">Hydrolase</keyword>